<dbReference type="SUPFAM" id="SSF64307">
    <property type="entry name" value="SirA-like"/>
    <property type="match status" value="1"/>
</dbReference>
<evidence type="ECO:0000313" key="4">
    <source>
        <dbReference type="Proteomes" id="UP000255328"/>
    </source>
</evidence>
<dbReference type="AlphaFoldDB" id="A0A377GWQ3"/>
<dbReference type="OrthoDB" id="9801500at2"/>
<dbReference type="RefSeq" id="WP_115269274.1">
    <property type="nucleotide sequence ID" value="NZ_CASFEE010000018.1"/>
</dbReference>
<name>A0A377GWQ3_9FUSO</name>
<dbReference type="InterPro" id="IPR003787">
    <property type="entry name" value="Sulphur_relay_DsrE/F-like"/>
</dbReference>
<dbReference type="Pfam" id="PF01206">
    <property type="entry name" value="TusA"/>
    <property type="match status" value="1"/>
</dbReference>
<dbReference type="InterPro" id="IPR019870">
    <property type="entry name" value="Se_metab_YedF"/>
</dbReference>
<dbReference type="PROSITE" id="PS01148">
    <property type="entry name" value="UPF0033"/>
    <property type="match status" value="1"/>
</dbReference>
<dbReference type="EMBL" id="UGGU01000003">
    <property type="protein sequence ID" value="STO31192.1"/>
    <property type="molecule type" value="Genomic_DNA"/>
</dbReference>
<dbReference type="Pfam" id="PF02635">
    <property type="entry name" value="DsrE"/>
    <property type="match status" value="1"/>
</dbReference>
<comment type="similarity">
    <text evidence="1">Belongs to the sulfur carrier protein TusA family.</text>
</comment>
<dbReference type="Gene3D" id="3.30.110.40">
    <property type="entry name" value="TusA-like domain"/>
    <property type="match status" value="1"/>
</dbReference>
<protein>
    <submittedName>
        <fullName evidence="3">Selenium metabolism protein YedF</fullName>
    </submittedName>
</protein>
<evidence type="ECO:0000256" key="1">
    <source>
        <dbReference type="ARBA" id="ARBA00008984"/>
    </source>
</evidence>
<feature type="domain" description="UPF0033" evidence="2">
    <location>
        <begin position="4"/>
        <end position="28"/>
    </location>
</feature>
<proteinExistence type="inferred from homology"/>
<evidence type="ECO:0000259" key="2">
    <source>
        <dbReference type="PROSITE" id="PS01148"/>
    </source>
</evidence>
<dbReference type="PANTHER" id="PTHR33279:SF18">
    <property type="entry name" value="SULFUR CARRIER PROTEIN MJ0990-RELATED"/>
    <property type="match status" value="1"/>
</dbReference>
<accession>A0A377GWQ3</accession>
<dbReference type="PANTHER" id="PTHR33279">
    <property type="entry name" value="SULFUR CARRIER PROTEIN YEDF-RELATED"/>
    <property type="match status" value="1"/>
</dbReference>
<dbReference type="InterPro" id="IPR036868">
    <property type="entry name" value="TusA-like_sf"/>
</dbReference>
<reference evidence="3 4" key="1">
    <citation type="submission" date="2018-06" db="EMBL/GenBank/DDBJ databases">
        <authorList>
            <consortium name="Pathogen Informatics"/>
            <person name="Doyle S."/>
        </authorList>
    </citation>
    <scope>NUCLEOTIDE SEQUENCE [LARGE SCALE GENOMIC DNA]</scope>
    <source>
        <strain evidence="3 4">NCTC10723</strain>
    </source>
</reference>
<dbReference type="InterPro" id="IPR027396">
    <property type="entry name" value="DsrEFH-like"/>
</dbReference>
<sequence>MIKVDAIGQVCPVPIIMTKNALKDIEEGQVEVSVDNRISLENLQKMSKEMGYDYTVEESGDIFKIIINKMRESVEVRECEENTIVVIDSLHMGKGDIELGRILMKGFIYTLSEMEELPKTILFYNEGVKLAIEGAESLQDLKSLEERGVEILSCGTCLNFYGIAEKLRVGSVTNMYTILERQMKATRVIKP</sequence>
<evidence type="ECO:0000313" key="3">
    <source>
        <dbReference type="EMBL" id="STO31192.1"/>
    </source>
</evidence>
<gene>
    <name evidence="3" type="ORF">NCTC10723_00633</name>
</gene>
<dbReference type="Proteomes" id="UP000255328">
    <property type="component" value="Unassembled WGS sequence"/>
</dbReference>
<dbReference type="SUPFAM" id="SSF75169">
    <property type="entry name" value="DsrEFH-like"/>
    <property type="match status" value="1"/>
</dbReference>
<organism evidence="3 4">
    <name type="scientific">Fusobacterium necrogenes</name>
    <dbReference type="NCBI Taxonomy" id="858"/>
    <lineage>
        <taxon>Bacteria</taxon>
        <taxon>Fusobacteriati</taxon>
        <taxon>Fusobacteriota</taxon>
        <taxon>Fusobacteriia</taxon>
        <taxon>Fusobacteriales</taxon>
        <taxon>Fusobacteriaceae</taxon>
        <taxon>Fusobacterium</taxon>
    </lineage>
</organism>
<dbReference type="InterPro" id="IPR001455">
    <property type="entry name" value="TusA-like"/>
</dbReference>
<keyword evidence="4" id="KW-1185">Reference proteome</keyword>
<dbReference type="NCBIfam" id="TIGR03527">
    <property type="entry name" value="selenium_YedF"/>
    <property type="match status" value="1"/>
</dbReference>